<proteinExistence type="predicted"/>
<evidence type="ECO:0000313" key="3">
    <source>
        <dbReference type="Proteomes" id="UP000287853"/>
    </source>
</evidence>
<dbReference type="EMBL" id="MTKO01000081">
    <property type="protein sequence ID" value="RWX45210.1"/>
    <property type="molecule type" value="Genomic_DNA"/>
</dbReference>
<keyword evidence="3" id="KW-1185">Reference proteome</keyword>
<evidence type="ECO:0000313" key="2">
    <source>
        <dbReference type="EMBL" id="RWX45210.1"/>
    </source>
</evidence>
<dbReference type="Proteomes" id="UP000287853">
    <property type="component" value="Unassembled WGS sequence"/>
</dbReference>
<feature type="region of interest" description="Disordered" evidence="1">
    <location>
        <begin position="144"/>
        <end position="208"/>
    </location>
</feature>
<reference evidence="2 3" key="1">
    <citation type="submission" date="2017-01" db="EMBL/GenBank/DDBJ databases">
        <title>The cable genome- insights into the physiology and evolution of filamentous bacteria capable of sulfide oxidation via long distance electron transfer.</title>
        <authorList>
            <person name="Schreiber L."/>
            <person name="Bjerg J.T."/>
            <person name="Boggild A."/>
            <person name="Van De Vossenberg J."/>
            <person name="Meysman F."/>
            <person name="Nielsen L.P."/>
            <person name="Schramm A."/>
            <person name="Kjeldsen K.U."/>
        </authorList>
    </citation>
    <scope>NUCLEOTIDE SEQUENCE [LARGE SCALE GENOMIC DNA]</scope>
    <source>
        <strain evidence="2">MCF</strain>
    </source>
</reference>
<accession>A0A3S3QI90</accession>
<sequence>MKKVCLVRGGDFVLGIEARYILSRQNGTLPHKRASKEREIFHLGSLLARTHCEHPEPDSVFLQLQKGEKTFFLLVDKVIDDIEFSEQPTRLPPPSPELAEQLCPQVAVCMNLVVLLLDPAQVIPIARQLGQGIGLLPSEYWSQKRKEKLPEQPPTPVDCVAQQPAKETKGTGRKRSSETAAEAVKNSSPTVSKKQVQKNKKRPKSVDEETFKRVMSWTVAQFKQGKVGTKQLTADQLPPGLVQQEGLSDTVIQYLIDQISLRCQESITLSRPGEHHGG</sequence>
<comment type="caution">
    <text evidence="2">The sequence shown here is derived from an EMBL/GenBank/DDBJ whole genome shotgun (WGS) entry which is preliminary data.</text>
</comment>
<evidence type="ECO:0000256" key="1">
    <source>
        <dbReference type="SAM" id="MobiDB-lite"/>
    </source>
</evidence>
<protein>
    <submittedName>
        <fullName evidence="2">Uncharacterized protein</fullName>
    </submittedName>
</protein>
<gene>
    <name evidence="2" type="ORF">H206_02778</name>
</gene>
<dbReference type="AlphaFoldDB" id="A0A3S3QI90"/>
<organism evidence="2 3">
    <name type="scientific">Candidatus Electrothrix aarhusensis</name>
    <dbReference type="NCBI Taxonomy" id="1859131"/>
    <lineage>
        <taxon>Bacteria</taxon>
        <taxon>Pseudomonadati</taxon>
        <taxon>Thermodesulfobacteriota</taxon>
        <taxon>Desulfobulbia</taxon>
        <taxon>Desulfobulbales</taxon>
        <taxon>Desulfobulbaceae</taxon>
        <taxon>Candidatus Electrothrix</taxon>
    </lineage>
</organism>
<name>A0A3S3QI90_9BACT</name>